<dbReference type="GO" id="GO:0071111">
    <property type="term" value="F:cyclic-guanylate-specific phosphodiesterase activity"/>
    <property type="evidence" value="ECO:0007669"/>
    <property type="project" value="InterPro"/>
</dbReference>
<accession>A0A839IVK1</accession>
<dbReference type="PANTHER" id="PTHR33121">
    <property type="entry name" value="CYCLIC DI-GMP PHOSPHODIESTERASE PDEF"/>
    <property type="match status" value="1"/>
</dbReference>
<protein>
    <submittedName>
        <fullName evidence="2">EAL domain-containing protein</fullName>
    </submittedName>
</protein>
<dbReference type="EMBL" id="JACJFM010000041">
    <property type="protein sequence ID" value="MBB1489001.1"/>
    <property type="molecule type" value="Genomic_DNA"/>
</dbReference>
<dbReference type="InterPro" id="IPR035919">
    <property type="entry name" value="EAL_sf"/>
</dbReference>
<feature type="domain" description="EAL" evidence="1">
    <location>
        <begin position="11"/>
        <end position="257"/>
    </location>
</feature>
<dbReference type="Gene3D" id="3.20.20.450">
    <property type="entry name" value="EAL domain"/>
    <property type="match status" value="1"/>
</dbReference>
<evidence type="ECO:0000313" key="2">
    <source>
        <dbReference type="EMBL" id="MBB1489001.1"/>
    </source>
</evidence>
<organism evidence="2 3">
    <name type="scientific">Oceanospirillum sediminis</name>
    <dbReference type="NCBI Taxonomy" id="2760088"/>
    <lineage>
        <taxon>Bacteria</taxon>
        <taxon>Pseudomonadati</taxon>
        <taxon>Pseudomonadota</taxon>
        <taxon>Gammaproteobacteria</taxon>
        <taxon>Oceanospirillales</taxon>
        <taxon>Oceanospirillaceae</taxon>
        <taxon>Oceanospirillum</taxon>
    </lineage>
</organism>
<dbReference type="Pfam" id="PF00563">
    <property type="entry name" value="EAL"/>
    <property type="match status" value="1"/>
</dbReference>
<dbReference type="PROSITE" id="PS50883">
    <property type="entry name" value="EAL"/>
    <property type="match status" value="1"/>
</dbReference>
<proteinExistence type="predicted"/>
<keyword evidence="3" id="KW-1185">Reference proteome</keyword>
<gene>
    <name evidence="2" type="ORF">H4O21_20535</name>
</gene>
<evidence type="ECO:0000259" key="1">
    <source>
        <dbReference type="PROSITE" id="PS50883"/>
    </source>
</evidence>
<reference evidence="2 3" key="1">
    <citation type="submission" date="2020-08" db="EMBL/GenBank/DDBJ databases">
        <title>Oceanospirillum sp. nov. isolated from marine sediment.</title>
        <authorList>
            <person name="Ji X."/>
        </authorList>
    </citation>
    <scope>NUCLEOTIDE SEQUENCE [LARGE SCALE GENOMIC DNA]</scope>
    <source>
        <strain evidence="2 3">D5</strain>
    </source>
</reference>
<dbReference type="SUPFAM" id="SSF141868">
    <property type="entry name" value="EAL domain-like"/>
    <property type="match status" value="1"/>
</dbReference>
<dbReference type="RefSeq" id="WP_182810773.1">
    <property type="nucleotide sequence ID" value="NZ_JACJFM010000041.1"/>
</dbReference>
<dbReference type="AlphaFoldDB" id="A0A839IVK1"/>
<name>A0A839IVK1_9GAMM</name>
<sequence length="257" mass="29202">MTCISEKGASELPSCDRCRNLAQLPFSFSFAFQPIVRASTRSIESYEALVRGTDGEPAGTIFQHIDETNIYQFDQACRVTAIKKAVELNLTTYLNLNFTPNAVYEPHLCIRTTLDAANRYGFPLEKIVFEVTEGEEVKDKQHLVRIINSYKAMGFRTAIDDFGAGYSGLNLLADYEPDTIKLDRELITDIHMHSRKQAIIKGIILVCHELKLELLAEGIELKEEYLWLKDQGIDLFQGYYFARPGFESLPEVAIEKF</sequence>
<comment type="caution">
    <text evidence="2">The sequence shown here is derived from an EMBL/GenBank/DDBJ whole genome shotgun (WGS) entry which is preliminary data.</text>
</comment>
<dbReference type="InterPro" id="IPR050706">
    <property type="entry name" value="Cyclic-di-GMP_PDE-like"/>
</dbReference>
<dbReference type="PANTHER" id="PTHR33121:SF15">
    <property type="entry name" value="BLUE LIGHT- AND TEMPERATURE-REGULATED ANTIREPRESSOR BLUF"/>
    <property type="match status" value="1"/>
</dbReference>
<dbReference type="Proteomes" id="UP000565262">
    <property type="component" value="Unassembled WGS sequence"/>
</dbReference>
<dbReference type="InterPro" id="IPR001633">
    <property type="entry name" value="EAL_dom"/>
</dbReference>
<dbReference type="SMART" id="SM00052">
    <property type="entry name" value="EAL"/>
    <property type="match status" value="1"/>
</dbReference>
<evidence type="ECO:0000313" key="3">
    <source>
        <dbReference type="Proteomes" id="UP000565262"/>
    </source>
</evidence>
<dbReference type="CDD" id="cd01948">
    <property type="entry name" value="EAL"/>
    <property type="match status" value="1"/>
</dbReference>